<sequence length="1162" mass="125873">MVEPNLAYSPLPAAIPLLKSCESSGSDKAGSATGTTAEDSSLEDTSTDENIPLSALFNTAPIHESDILPPSILQSMNFWMNDSMLTGATTAAAGVGLGLGGGSGGGSIPAQVTAAQFTSIGQPQPQPQPQSLTQTLTLSQQQVQNLDILSNLIPMDIALGLPLFTPTQFNPSAAAASTAAARASGSLGDFNSMGSMAGFQANAINQSIEFSTDFMQQFNQQYSQQFAPLSMTPTTATATTTARINNTGIPISVVSQTPLFGSMDISRAGMMPFSTSGFTSPNMVSQAGFQRSMQGISGLQEVMKQQQQQPMRGNFGSSDISALLRTPLLSPNASSTGGNSNSNMRSLTADSATSLFRTVQAAMPGPGSGMDGGIPRYNSMPLKLPVPVSVPMSVPMGMGSVTPRNQQQQPQKHQQKQQCQSVPPPRIPASTPLQRETSGGGTGFTNQQYVTPSTVAKVFEGLKILPAHQSQQQQQQPMQPKQPEQVQIQMQIQDTSPVDIDKPVTLSMLQTSTSTSSTSSGPTEGGAKSAVGAVPQMNNAKIPQILRDVVAEHPQLGCPELIYNLLITHVVLDCSRIGIYGSRLFWMRVRQYKVPKFYLLASIADACRSWTQPDAQRTAMPANLDETCYALAMHYAKSEATAATVLSALGLITLGAYEFKSARFAVMVEHNCLACKIMTQITFRGSAYPWRAAPRRADERGLDANYQLLIRAFWRVYTALFFGTEIFLLDAPDDRDFLPEMPVHDDDFAHGEFEPDEAEEFGFRMVVAARRPAENSGCGGGELAAIICDMFVRQYKIANLFNRVQRGETTPMAYVQYLREWDRQMLAWRAALPGHMQDDLGALARVTQPLGAGRRLDLAGLSEEAMWEKRHQWNCDVGVAIEVLYVHMAFSMTRIKAHRIALMILMRENLDMVRNFQNSRIFAVQELPQVPGAPPVLGSQAEDAACFRRSQQAACDASAHIYKLLKFSHQFGFDLHAHTTVIIGTLLQVGLVCIGQVQSTDARVAWNAMLRLARVLGMIRSLDRWGPALYIFTNILKALGRPDLVLQVPSPETRALLAADTRRSMSADAPASCTDAGGKRKSDAEDAHGDEKRFELGDHHHGPPLPASPAVDDDDVTNPFPADHVISHIMREQKVSTATFFSPTLPILAASLLHSNCAGNRF</sequence>
<organism evidence="1 2">
    <name type="scientific">Kickxella alabastrina</name>
    <dbReference type="NCBI Taxonomy" id="61397"/>
    <lineage>
        <taxon>Eukaryota</taxon>
        <taxon>Fungi</taxon>
        <taxon>Fungi incertae sedis</taxon>
        <taxon>Zoopagomycota</taxon>
        <taxon>Kickxellomycotina</taxon>
        <taxon>Kickxellomycetes</taxon>
        <taxon>Kickxellales</taxon>
        <taxon>Kickxellaceae</taxon>
        <taxon>Kickxella</taxon>
    </lineage>
</organism>
<proteinExistence type="predicted"/>
<dbReference type="EMBL" id="JANBPG010000001">
    <property type="protein sequence ID" value="KAJ1902429.1"/>
    <property type="molecule type" value="Genomic_DNA"/>
</dbReference>
<gene>
    <name evidence="1" type="ORF">LPJ66_000040</name>
</gene>
<keyword evidence="2" id="KW-1185">Reference proteome</keyword>
<reference evidence="1" key="1">
    <citation type="submission" date="2022-07" db="EMBL/GenBank/DDBJ databases">
        <title>Phylogenomic reconstructions and comparative analyses of Kickxellomycotina fungi.</title>
        <authorList>
            <person name="Reynolds N.K."/>
            <person name="Stajich J.E."/>
            <person name="Barry K."/>
            <person name="Grigoriev I.V."/>
            <person name="Crous P."/>
            <person name="Smith M.E."/>
        </authorList>
    </citation>
    <scope>NUCLEOTIDE SEQUENCE</scope>
    <source>
        <strain evidence="1">Benny 63K</strain>
    </source>
</reference>
<dbReference type="Proteomes" id="UP001150581">
    <property type="component" value="Unassembled WGS sequence"/>
</dbReference>
<protein>
    <submittedName>
        <fullName evidence="1">Uncharacterized protein</fullName>
    </submittedName>
</protein>
<name>A0ACC1IXF5_9FUNG</name>
<evidence type="ECO:0000313" key="2">
    <source>
        <dbReference type="Proteomes" id="UP001150581"/>
    </source>
</evidence>
<evidence type="ECO:0000313" key="1">
    <source>
        <dbReference type="EMBL" id="KAJ1902429.1"/>
    </source>
</evidence>
<accession>A0ACC1IXF5</accession>
<comment type="caution">
    <text evidence="1">The sequence shown here is derived from an EMBL/GenBank/DDBJ whole genome shotgun (WGS) entry which is preliminary data.</text>
</comment>